<proteinExistence type="predicted"/>
<protein>
    <submittedName>
        <fullName evidence="2">Uncharacterized protein</fullName>
    </submittedName>
</protein>
<accession>A0AAD4EEQ7</accession>
<dbReference type="RefSeq" id="XP_041230460.1">
    <property type="nucleotide sequence ID" value="XM_041366418.1"/>
</dbReference>
<name>A0AAD4EEQ7_9AGAM</name>
<evidence type="ECO:0000313" key="2">
    <source>
        <dbReference type="EMBL" id="KAG1904885.1"/>
    </source>
</evidence>
<organism evidence="2 3">
    <name type="scientific">Suillus fuscotomentosus</name>
    <dbReference type="NCBI Taxonomy" id="1912939"/>
    <lineage>
        <taxon>Eukaryota</taxon>
        <taxon>Fungi</taxon>
        <taxon>Dikarya</taxon>
        <taxon>Basidiomycota</taxon>
        <taxon>Agaricomycotina</taxon>
        <taxon>Agaricomycetes</taxon>
        <taxon>Agaricomycetidae</taxon>
        <taxon>Boletales</taxon>
        <taxon>Suillineae</taxon>
        <taxon>Suillaceae</taxon>
        <taxon>Suillus</taxon>
    </lineage>
</organism>
<dbReference type="Proteomes" id="UP001195769">
    <property type="component" value="Unassembled WGS sequence"/>
</dbReference>
<dbReference type="AlphaFoldDB" id="A0AAD4EEQ7"/>
<keyword evidence="3" id="KW-1185">Reference proteome</keyword>
<gene>
    <name evidence="2" type="ORF">F5891DRAFT_1184307</name>
</gene>
<sequence>MFISSLIPSNSFSRIQVLHIQLFFDISFGTLQRSSLTEPPSALTPSASPGVSRCPMPSPSPILAPDSTTQPVASQHECARKSFWTNILQFTRTTLSFPPEDEHIAEPEKFRRKGSSSAKVRFYNPIQYRHLLTLDNYKHLTSHLSRTKGEIVLKGRADAARKILELTIVKNVAGCDSLSEETLWSDIAYRARGFARSGDLIHDAHSLRSFMSFKYTPTISLQIPRTSLSTNTINWETVPSEATEPAPTVASEPAPAPSESLKLTLHAICVVCTSRIEIVFPKM</sequence>
<evidence type="ECO:0000256" key="1">
    <source>
        <dbReference type="SAM" id="MobiDB-lite"/>
    </source>
</evidence>
<feature type="compositionally biased region" description="Polar residues" evidence="1">
    <location>
        <begin position="37"/>
        <end position="49"/>
    </location>
</feature>
<feature type="region of interest" description="Disordered" evidence="1">
    <location>
        <begin position="37"/>
        <end position="69"/>
    </location>
</feature>
<dbReference type="EMBL" id="JABBWK010000009">
    <property type="protein sequence ID" value="KAG1904885.1"/>
    <property type="molecule type" value="Genomic_DNA"/>
</dbReference>
<reference evidence="2" key="1">
    <citation type="journal article" date="2020" name="New Phytol.">
        <title>Comparative genomics reveals dynamic genome evolution in host specialist ectomycorrhizal fungi.</title>
        <authorList>
            <person name="Lofgren L.A."/>
            <person name="Nguyen N.H."/>
            <person name="Vilgalys R."/>
            <person name="Ruytinx J."/>
            <person name="Liao H.L."/>
            <person name="Branco S."/>
            <person name="Kuo A."/>
            <person name="LaButti K."/>
            <person name="Lipzen A."/>
            <person name="Andreopoulos W."/>
            <person name="Pangilinan J."/>
            <person name="Riley R."/>
            <person name="Hundley H."/>
            <person name="Na H."/>
            <person name="Barry K."/>
            <person name="Grigoriev I.V."/>
            <person name="Stajich J.E."/>
            <person name="Kennedy P.G."/>
        </authorList>
    </citation>
    <scope>NUCLEOTIDE SEQUENCE</scope>
    <source>
        <strain evidence="2">FC203</strain>
    </source>
</reference>
<comment type="caution">
    <text evidence="2">The sequence shown here is derived from an EMBL/GenBank/DDBJ whole genome shotgun (WGS) entry which is preliminary data.</text>
</comment>
<dbReference type="GeneID" id="64660716"/>
<evidence type="ECO:0000313" key="3">
    <source>
        <dbReference type="Proteomes" id="UP001195769"/>
    </source>
</evidence>